<feature type="transmembrane region" description="Helical" evidence="1">
    <location>
        <begin position="120"/>
        <end position="136"/>
    </location>
</feature>
<organism evidence="2 3">
    <name type="scientific">Trichonephila inaurata madagascariensis</name>
    <dbReference type="NCBI Taxonomy" id="2747483"/>
    <lineage>
        <taxon>Eukaryota</taxon>
        <taxon>Metazoa</taxon>
        <taxon>Ecdysozoa</taxon>
        <taxon>Arthropoda</taxon>
        <taxon>Chelicerata</taxon>
        <taxon>Arachnida</taxon>
        <taxon>Araneae</taxon>
        <taxon>Araneomorphae</taxon>
        <taxon>Entelegynae</taxon>
        <taxon>Araneoidea</taxon>
        <taxon>Nephilidae</taxon>
        <taxon>Trichonephila</taxon>
        <taxon>Trichonephila inaurata</taxon>
    </lineage>
</organism>
<evidence type="ECO:0000313" key="3">
    <source>
        <dbReference type="Proteomes" id="UP000886998"/>
    </source>
</evidence>
<gene>
    <name evidence="2" type="ORF">TNIN_422301</name>
</gene>
<sequence>MMVGRVRGYTGIRLPLQTGHYSRYPLGCGGIRTNKKLREWNRTKAKFVSVNHGAGDKSTLSCHVIEDSSLEGGKGPSNLRKTCVVISLLIGSFLRCGVSLLLSLLQSLKWCPSIPLPRKVQFLDLFGLLYVILLTYDGSRKDPSDGQLATTNYPDWTSIYLDESSSLSV</sequence>
<dbReference type="EMBL" id="BMAV01000753">
    <property type="protein sequence ID" value="GFY38265.1"/>
    <property type="molecule type" value="Genomic_DNA"/>
</dbReference>
<proteinExistence type="predicted"/>
<evidence type="ECO:0000313" key="2">
    <source>
        <dbReference type="EMBL" id="GFY38265.1"/>
    </source>
</evidence>
<dbReference type="AlphaFoldDB" id="A0A8X7BNW8"/>
<protein>
    <submittedName>
        <fullName evidence="2">Uncharacterized protein</fullName>
    </submittedName>
</protein>
<comment type="caution">
    <text evidence="2">The sequence shown here is derived from an EMBL/GenBank/DDBJ whole genome shotgun (WGS) entry which is preliminary data.</text>
</comment>
<keyword evidence="3" id="KW-1185">Reference proteome</keyword>
<keyword evidence="1" id="KW-1133">Transmembrane helix</keyword>
<dbReference type="Proteomes" id="UP000886998">
    <property type="component" value="Unassembled WGS sequence"/>
</dbReference>
<name>A0A8X7BNW8_9ARAC</name>
<evidence type="ECO:0000256" key="1">
    <source>
        <dbReference type="SAM" id="Phobius"/>
    </source>
</evidence>
<keyword evidence="1" id="KW-0812">Transmembrane</keyword>
<reference evidence="2" key="1">
    <citation type="submission" date="2020-08" db="EMBL/GenBank/DDBJ databases">
        <title>Multicomponent nature underlies the extraordinary mechanical properties of spider dragline silk.</title>
        <authorList>
            <person name="Kono N."/>
            <person name="Nakamura H."/>
            <person name="Mori M."/>
            <person name="Yoshida Y."/>
            <person name="Ohtoshi R."/>
            <person name="Malay A.D."/>
            <person name="Moran D.A.P."/>
            <person name="Tomita M."/>
            <person name="Numata K."/>
            <person name="Arakawa K."/>
        </authorList>
    </citation>
    <scope>NUCLEOTIDE SEQUENCE</scope>
</reference>
<accession>A0A8X7BNW8</accession>
<keyword evidence="1" id="KW-0472">Membrane</keyword>
<feature type="transmembrane region" description="Helical" evidence="1">
    <location>
        <begin position="84"/>
        <end position="108"/>
    </location>
</feature>